<evidence type="ECO:0000259" key="1">
    <source>
        <dbReference type="Pfam" id="PF01965"/>
    </source>
</evidence>
<evidence type="ECO:0000313" key="2">
    <source>
        <dbReference type="EMBL" id="MFC4610309.1"/>
    </source>
</evidence>
<dbReference type="CDD" id="cd03139">
    <property type="entry name" value="GATase1_PfpI_2"/>
    <property type="match status" value="1"/>
</dbReference>
<dbReference type="PANTHER" id="PTHR43130">
    <property type="entry name" value="ARAC-FAMILY TRANSCRIPTIONAL REGULATOR"/>
    <property type="match status" value="1"/>
</dbReference>
<dbReference type="PANTHER" id="PTHR43130:SF2">
    <property type="entry name" value="DJ-1_PFPI DOMAIN-CONTAINING PROTEIN"/>
    <property type="match status" value="1"/>
</dbReference>
<evidence type="ECO:0000313" key="3">
    <source>
        <dbReference type="Proteomes" id="UP001595993"/>
    </source>
</evidence>
<dbReference type="Pfam" id="PF01965">
    <property type="entry name" value="DJ-1_PfpI"/>
    <property type="match status" value="1"/>
</dbReference>
<organism evidence="2 3">
    <name type="scientific">Streptomyces maoxianensis</name>
    <dbReference type="NCBI Taxonomy" id="1459942"/>
    <lineage>
        <taxon>Bacteria</taxon>
        <taxon>Bacillati</taxon>
        <taxon>Actinomycetota</taxon>
        <taxon>Actinomycetes</taxon>
        <taxon>Kitasatosporales</taxon>
        <taxon>Streptomycetaceae</taxon>
        <taxon>Streptomyces</taxon>
    </lineage>
</organism>
<dbReference type="Gene3D" id="3.40.50.880">
    <property type="match status" value="1"/>
</dbReference>
<dbReference type="InterPro" id="IPR002818">
    <property type="entry name" value="DJ-1/PfpI"/>
</dbReference>
<name>A0ABV9GB33_9ACTN</name>
<proteinExistence type="predicted"/>
<accession>A0ABV9GB33</accession>
<feature type="domain" description="DJ-1/PfpI" evidence="1">
    <location>
        <begin position="108"/>
        <end position="188"/>
    </location>
</feature>
<dbReference type="GO" id="GO:0016829">
    <property type="term" value="F:lyase activity"/>
    <property type="evidence" value="ECO:0007669"/>
    <property type="project" value="UniProtKB-KW"/>
</dbReference>
<keyword evidence="2" id="KW-0456">Lyase</keyword>
<dbReference type="InterPro" id="IPR052158">
    <property type="entry name" value="INH-QAR"/>
</dbReference>
<gene>
    <name evidence="2" type="ORF">ACFO9E_21195</name>
</gene>
<dbReference type="RefSeq" id="WP_381198156.1">
    <property type="nucleotide sequence ID" value="NZ_JBHSFE010000016.1"/>
</dbReference>
<dbReference type="SUPFAM" id="SSF52317">
    <property type="entry name" value="Class I glutamine amidotransferase-like"/>
    <property type="match status" value="1"/>
</dbReference>
<dbReference type="EC" id="4.2.1.-" evidence="2"/>
<reference evidence="3" key="1">
    <citation type="journal article" date="2019" name="Int. J. Syst. Evol. Microbiol.">
        <title>The Global Catalogue of Microorganisms (GCM) 10K type strain sequencing project: providing services to taxonomists for standard genome sequencing and annotation.</title>
        <authorList>
            <consortium name="The Broad Institute Genomics Platform"/>
            <consortium name="The Broad Institute Genome Sequencing Center for Infectious Disease"/>
            <person name="Wu L."/>
            <person name="Ma J."/>
        </authorList>
    </citation>
    <scope>NUCLEOTIDE SEQUENCE [LARGE SCALE GENOMIC DNA]</scope>
    <source>
        <strain evidence="3">CGMCC 4.7139</strain>
    </source>
</reference>
<sequence length="223" mass="23339">MLAQFVLFDGFDPLDVIAPYEVLHSAGMLTEGAVQVELVSAEGPRDVPSGLPPLSLKATALLDPERADVIVLPGAAGDVRDPAELSEDEQANAIPAILGRTLETDLPRLAKEALEREDTLVATVCGGSLILAMAGLTEGRPATTHHLGLDVLGATGTIAVDARVVDDGDLITGGGVTSGLDVGLYVLEREVGPRVAHKVEKLFEHERRGTVWSRRGAAPALAF</sequence>
<keyword evidence="3" id="KW-1185">Reference proteome</keyword>
<dbReference type="InterPro" id="IPR029062">
    <property type="entry name" value="Class_I_gatase-like"/>
</dbReference>
<protein>
    <submittedName>
        <fullName evidence="2">DJ-1/PfpI family protein</fullName>
        <ecNumber evidence="2">4.2.1.-</ecNumber>
    </submittedName>
</protein>
<dbReference type="EMBL" id="JBHSFE010000016">
    <property type="protein sequence ID" value="MFC4610309.1"/>
    <property type="molecule type" value="Genomic_DNA"/>
</dbReference>
<dbReference type="Proteomes" id="UP001595993">
    <property type="component" value="Unassembled WGS sequence"/>
</dbReference>
<comment type="caution">
    <text evidence="2">The sequence shown here is derived from an EMBL/GenBank/DDBJ whole genome shotgun (WGS) entry which is preliminary data.</text>
</comment>